<keyword evidence="2" id="KW-1185">Reference proteome</keyword>
<proteinExistence type="predicted"/>
<dbReference type="Pfam" id="PF14022">
    <property type="entry name" value="DUF4238"/>
    <property type="match status" value="1"/>
</dbReference>
<dbReference type="RefSeq" id="WP_146659342.1">
    <property type="nucleotide sequence ID" value="NZ_CP019791.1"/>
</dbReference>
<dbReference type="AlphaFoldDB" id="A0A1U9NHJ7"/>
<accession>A0A1U9NHJ7</accession>
<evidence type="ECO:0008006" key="3">
    <source>
        <dbReference type="Google" id="ProtNLM"/>
    </source>
</evidence>
<dbReference type="KEGG" id="alus:STSP2_00390"/>
<gene>
    <name evidence="1" type="ORF">STSP2_00390</name>
</gene>
<evidence type="ECO:0000313" key="2">
    <source>
        <dbReference type="Proteomes" id="UP000189674"/>
    </source>
</evidence>
<dbReference type="STRING" id="1936003.STSP2_00390"/>
<dbReference type="InterPro" id="IPR025332">
    <property type="entry name" value="DUF4238"/>
</dbReference>
<sequence length="86" mass="9988">MGNTSRHHHFIPRFYLKGFLFEAEENPRLAVIDLKKKKQFQTNTRNVGAIRDFNRVDVEVTCPRIMYQLLLESCPSHLSCIAVAEP</sequence>
<evidence type="ECO:0000313" key="1">
    <source>
        <dbReference type="EMBL" id="AQT67247.1"/>
    </source>
</evidence>
<organism evidence="1 2">
    <name type="scientific">Anaerohalosphaera lusitana</name>
    <dbReference type="NCBI Taxonomy" id="1936003"/>
    <lineage>
        <taxon>Bacteria</taxon>
        <taxon>Pseudomonadati</taxon>
        <taxon>Planctomycetota</taxon>
        <taxon>Phycisphaerae</taxon>
        <taxon>Sedimentisphaerales</taxon>
        <taxon>Anaerohalosphaeraceae</taxon>
        <taxon>Anaerohalosphaera</taxon>
    </lineage>
</organism>
<protein>
    <recommendedName>
        <fullName evidence="3">DUF4238 domain-containing protein</fullName>
    </recommendedName>
</protein>
<dbReference type="Proteomes" id="UP000189674">
    <property type="component" value="Chromosome"/>
</dbReference>
<reference evidence="2" key="1">
    <citation type="submission" date="2017-02" db="EMBL/GenBank/DDBJ databases">
        <title>Comparative genomics and description of representatives of a novel lineage of planctomycetes thriving in anoxic sediments.</title>
        <authorList>
            <person name="Spring S."/>
            <person name="Bunk B."/>
            <person name="Sproer C."/>
        </authorList>
    </citation>
    <scope>NUCLEOTIDE SEQUENCE [LARGE SCALE GENOMIC DNA]</scope>
    <source>
        <strain evidence="2">ST-NAGAB-D1</strain>
    </source>
</reference>
<dbReference type="EMBL" id="CP019791">
    <property type="protein sequence ID" value="AQT67247.1"/>
    <property type="molecule type" value="Genomic_DNA"/>
</dbReference>
<name>A0A1U9NHJ7_9BACT</name>
<dbReference type="OrthoDB" id="280786at2"/>